<reference evidence="7" key="1">
    <citation type="submission" date="2022-11" db="UniProtKB">
        <authorList>
            <consortium name="WormBaseParasite"/>
        </authorList>
    </citation>
    <scope>IDENTIFICATION</scope>
</reference>
<evidence type="ECO:0000259" key="4">
    <source>
        <dbReference type="PROSITE" id="PS50010"/>
    </source>
</evidence>
<evidence type="ECO:0000313" key="7">
    <source>
        <dbReference type="WBParaSite" id="nRc.2.0.1.t12377-RA"/>
    </source>
</evidence>
<dbReference type="GO" id="GO:0001664">
    <property type="term" value="F:G protein-coupled receptor binding"/>
    <property type="evidence" value="ECO:0007669"/>
    <property type="project" value="TreeGrafter"/>
</dbReference>
<organism evidence="6 7">
    <name type="scientific">Romanomermis culicivorax</name>
    <name type="common">Nematode worm</name>
    <dbReference type="NCBI Taxonomy" id="13658"/>
    <lineage>
        <taxon>Eukaryota</taxon>
        <taxon>Metazoa</taxon>
        <taxon>Ecdysozoa</taxon>
        <taxon>Nematoda</taxon>
        <taxon>Enoplea</taxon>
        <taxon>Dorylaimia</taxon>
        <taxon>Mermithida</taxon>
        <taxon>Mermithoidea</taxon>
        <taxon>Mermithidae</taxon>
        <taxon>Romanomermis</taxon>
    </lineage>
</organism>
<dbReference type="GO" id="GO:0005085">
    <property type="term" value="F:guanyl-nucleotide exchange factor activity"/>
    <property type="evidence" value="ECO:0007669"/>
    <property type="project" value="InterPro"/>
</dbReference>
<dbReference type="PROSITE" id="PS00479">
    <property type="entry name" value="ZF_DAG_PE_1"/>
    <property type="match status" value="1"/>
</dbReference>
<proteinExistence type="predicted"/>
<evidence type="ECO:0000313" key="6">
    <source>
        <dbReference type="Proteomes" id="UP000887565"/>
    </source>
</evidence>
<dbReference type="Gene3D" id="3.30.60.20">
    <property type="match status" value="1"/>
</dbReference>
<feature type="region of interest" description="Disordered" evidence="3">
    <location>
        <begin position="136"/>
        <end position="197"/>
    </location>
</feature>
<dbReference type="SUPFAM" id="SSF57889">
    <property type="entry name" value="Cysteine-rich domain"/>
    <property type="match status" value="1"/>
</dbReference>
<evidence type="ECO:0000256" key="1">
    <source>
        <dbReference type="ARBA" id="ARBA00022723"/>
    </source>
</evidence>
<dbReference type="GO" id="GO:0046872">
    <property type="term" value="F:metal ion binding"/>
    <property type="evidence" value="ECO:0007669"/>
    <property type="project" value="UniProtKB-KW"/>
</dbReference>
<feature type="region of interest" description="Disordered" evidence="3">
    <location>
        <begin position="217"/>
        <end position="236"/>
    </location>
</feature>
<evidence type="ECO:0000259" key="5">
    <source>
        <dbReference type="PROSITE" id="PS50081"/>
    </source>
</evidence>
<dbReference type="WBParaSite" id="nRc.2.0.1.t12377-RA">
    <property type="protein sequence ID" value="nRc.2.0.1.t12377-RA"/>
    <property type="gene ID" value="nRc.2.0.1.g12377"/>
</dbReference>
<dbReference type="AlphaFoldDB" id="A0A915IEQ3"/>
<dbReference type="GO" id="GO:0005737">
    <property type="term" value="C:cytoplasm"/>
    <property type="evidence" value="ECO:0007669"/>
    <property type="project" value="TreeGrafter"/>
</dbReference>
<keyword evidence="1" id="KW-0479">Metal-binding</keyword>
<dbReference type="InterPro" id="IPR002219">
    <property type="entry name" value="PKC_DAG/PE"/>
</dbReference>
<dbReference type="Proteomes" id="UP000887565">
    <property type="component" value="Unplaced"/>
</dbReference>
<dbReference type="SUPFAM" id="SSF48065">
    <property type="entry name" value="DBL homology domain (DH-domain)"/>
    <property type="match status" value="1"/>
</dbReference>
<dbReference type="PROSITE" id="PS50081">
    <property type="entry name" value="ZF_DAG_PE_2"/>
    <property type="match status" value="1"/>
</dbReference>
<dbReference type="Pfam" id="PF00621">
    <property type="entry name" value="RhoGEF"/>
    <property type="match status" value="1"/>
</dbReference>
<evidence type="ECO:0000256" key="2">
    <source>
        <dbReference type="ARBA" id="ARBA00022833"/>
    </source>
</evidence>
<accession>A0A915IEQ3</accession>
<name>A0A915IEQ3_ROMCU</name>
<feature type="domain" description="Phorbol-ester/DAG-type" evidence="5">
    <location>
        <begin position="56"/>
        <end position="106"/>
    </location>
</feature>
<protein>
    <submittedName>
        <fullName evidence="7">Uncharacterized protein</fullName>
    </submittedName>
</protein>
<dbReference type="Gene3D" id="1.20.900.10">
    <property type="entry name" value="Dbl homology (DH) domain"/>
    <property type="match status" value="1"/>
</dbReference>
<feature type="region of interest" description="Disordered" evidence="3">
    <location>
        <begin position="253"/>
        <end position="283"/>
    </location>
</feature>
<keyword evidence="2" id="KW-0862">Zinc</keyword>
<keyword evidence="6" id="KW-1185">Reference proteome</keyword>
<dbReference type="PANTHER" id="PTHR45872:SF2">
    <property type="entry name" value="RHO GUANINE NUCLEOTIDE EXCHANGE FACTOR 2, ISOFORM D"/>
    <property type="match status" value="1"/>
</dbReference>
<dbReference type="InterPro" id="IPR046349">
    <property type="entry name" value="C1-like_sf"/>
</dbReference>
<dbReference type="Pfam" id="PF00130">
    <property type="entry name" value="C1_1"/>
    <property type="match status" value="1"/>
</dbReference>
<dbReference type="PANTHER" id="PTHR45872">
    <property type="entry name" value="RHO GUANINE NUCLEOTIDE EXCHANGE FACTOR 2, ISOFORM D"/>
    <property type="match status" value="1"/>
</dbReference>
<feature type="compositionally biased region" description="Polar residues" evidence="3">
    <location>
        <begin position="217"/>
        <end position="226"/>
    </location>
</feature>
<feature type="compositionally biased region" description="Basic residues" evidence="3">
    <location>
        <begin position="165"/>
        <end position="175"/>
    </location>
</feature>
<dbReference type="OMA" id="YTHEPSE"/>
<feature type="compositionally biased region" description="Polar residues" evidence="3">
    <location>
        <begin position="147"/>
        <end position="161"/>
    </location>
</feature>
<dbReference type="SMART" id="SM00109">
    <property type="entry name" value="C1"/>
    <property type="match status" value="1"/>
</dbReference>
<dbReference type="PROSITE" id="PS50010">
    <property type="entry name" value="DH_2"/>
    <property type="match status" value="1"/>
</dbReference>
<evidence type="ECO:0000256" key="3">
    <source>
        <dbReference type="SAM" id="MobiDB-lite"/>
    </source>
</evidence>
<feature type="domain" description="DH" evidence="4">
    <location>
        <begin position="351"/>
        <end position="433"/>
    </location>
</feature>
<dbReference type="InterPro" id="IPR000219">
    <property type="entry name" value="DH_dom"/>
</dbReference>
<sequence>ALATSLNTVLKIFSVRPENSVHEKLLEKCPLFVSKEEHNNLAFLSKLGKQAIQFKGHQFAFVQISKSTTCFQCQELIWGVMPQIFSCSGCQMLIHKTCLSQLEDACYGSDRFAPSRNIPATDASVAIQLFSPATKKSVAMDEKSKTNESPNTSGSSRTGPPTKSHEHHKSTRVKSPKVMPTKARGDAGGGSSGEKLTVSTCSSGQVIDLQKSIASNVGRSKSLQQPKQKRRRSSLSIKCLGYNSECETCDEKSKENLSEESDQESDEQSLLSESSIGTGNETSTAGGGVVAAVALQQRTSPPLTMMTIAVEETNLALATSDSDLEIENDIPRLEDVLHWDIVKLLKPKEKKRQEVINELFHTERTHVRNLKIVKKMFFEPLSASQPRDFVKLLFANLDQVLETHVKINGAMKAITRRNKLVGDIGDLMLHFVS</sequence>
<dbReference type="GO" id="GO:0007186">
    <property type="term" value="P:G protein-coupled receptor signaling pathway"/>
    <property type="evidence" value="ECO:0007669"/>
    <property type="project" value="TreeGrafter"/>
</dbReference>
<dbReference type="InterPro" id="IPR035899">
    <property type="entry name" value="DBL_dom_sf"/>
</dbReference>
<feature type="compositionally biased region" description="Acidic residues" evidence="3">
    <location>
        <begin position="258"/>
        <end position="267"/>
    </location>
</feature>